<dbReference type="VEuPathDB" id="FungiDB:PAAG_11720"/>
<dbReference type="Proteomes" id="UP000002059">
    <property type="component" value="Partially assembled WGS sequence"/>
</dbReference>
<evidence type="ECO:0000313" key="2">
    <source>
        <dbReference type="Proteomes" id="UP000002059"/>
    </source>
</evidence>
<proteinExistence type="predicted"/>
<organism evidence="1 2">
    <name type="scientific">Paracoccidioides lutzii (strain ATCC MYA-826 / Pb01)</name>
    <name type="common">Paracoccidioides brasiliensis</name>
    <dbReference type="NCBI Taxonomy" id="502779"/>
    <lineage>
        <taxon>Eukaryota</taxon>
        <taxon>Fungi</taxon>
        <taxon>Dikarya</taxon>
        <taxon>Ascomycota</taxon>
        <taxon>Pezizomycotina</taxon>
        <taxon>Eurotiomycetes</taxon>
        <taxon>Eurotiomycetidae</taxon>
        <taxon>Onygenales</taxon>
        <taxon>Ajellomycetaceae</taxon>
        <taxon>Paracoccidioides</taxon>
    </lineage>
</organism>
<reference evidence="1 2" key="1">
    <citation type="journal article" date="2011" name="PLoS Genet.">
        <title>Comparative genomic analysis of human fungal pathogens causing paracoccidioidomycosis.</title>
        <authorList>
            <person name="Desjardins C.A."/>
            <person name="Champion M.D."/>
            <person name="Holder J.W."/>
            <person name="Muszewska A."/>
            <person name="Goldberg J."/>
            <person name="Bailao A.M."/>
            <person name="Brigido M.M."/>
            <person name="Ferreira M.E."/>
            <person name="Garcia A.M."/>
            <person name="Grynberg M."/>
            <person name="Gujja S."/>
            <person name="Heiman D.I."/>
            <person name="Henn M.R."/>
            <person name="Kodira C.D."/>
            <person name="Leon-Narvaez H."/>
            <person name="Longo L.V."/>
            <person name="Ma L.J."/>
            <person name="Malavazi I."/>
            <person name="Matsuo A.L."/>
            <person name="Morais F.V."/>
            <person name="Pereira M."/>
            <person name="Rodriguez-Brito S."/>
            <person name="Sakthikumar S."/>
            <person name="Salem-Izacc S.M."/>
            <person name="Sykes S.M."/>
            <person name="Teixeira M.M."/>
            <person name="Vallejo M.C."/>
            <person name="Walter M.E."/>
            <person name="Yandava C."/>
            <person name="Young S."/>
            <person name="Zeng Q."/>
            <person name="Zucker J."/>
            <person name="Felipe M.S."/>
            <person name="Goldman G.H."/>
            <person name="Haas B.J."/>
            <person name="McEwen J.G."/>
            <person name="Nino-Vega G."/>
            <person name="Puccia R."/>
            <person name="San-Blas G."/>
            <person name="Soares C.M."/>
            <person name="Birren B.W."/>
            <person name="Cuomo C.A."/>
        </authorList>
    </citation>
    <scope>NUCLEOTIDE SEQUENCE [LARGE SCALE GENOMIC DNA]</scope>
    <source>
        <strain evidence="2">ATCC MYA-826 / Pb01</strain>
    </source>
</reference>
<evidence type="ECO:0000313" key="1">
    <source>
        <dbReference type="EMBL" id="KGQ01592.1"/>
    </source>
</evidence>
<dbReference type="RefSeq" id="XP_015703105.1">
    <property type="nucleotide sequence ID" value="XM_015847316.1"/>
</dbReference>
<keyword evidence="2" id="KW-1185">Reference proteome</keyword>
<sequence length="77" mass="8624">MKDSGSATSAPREMMNRRLIHGSQGLTEVTLFSGQDHQKPLVQLITIMPMAANTLEDSRYYDEGSHSINAAWWTSQQ</sequence>
<protein>
    <submittedName>
        <fullName evidence="1">Uncharacterized protein</fullName>
    </submittedName>
</protein>
<name>A0A0A2V5H5_PARBA</name>
<dbReference type="GeneID" id="26970621"/>
<dbReference type="EMBL" id="KN293999">
    <property type="protein sequence ID" value="KGQ01592.1"/>
    <property type="molecule type" value="Genomic_DNA"/>
</dbReference>
<dbReference type="AlphaFoldDB" id="A0A0A2V5H5"/>
<gene>
    <name evidence="1" type="ORF">PAAG_11720</name>
</gene>
<dbReference type="KEGG" id="pbl:PAAG_11720"/>
<dbReference type="HOGENOM" id="CLU_2638713_0_0_1"/>
<accession>A0A0A2V5H5</accession>